<dbReference type="AlphaFoldDB" id="A0A2V0NQN0"/>
<gene>
    <name evidence="1" type="ORF">Rsub_02645</name>
</gene>
<comment type="caution">
    <text evidence="1">The sequence shown here is derived from an EMBL/GenBank/DDBJ whole genome shotgun (WGS) entry which is preliminary data.</text>
</comment>
<dbReference type="Proteomes" id="UP000247498">
    <property type="component" value="Unassembled WGS sequence"/>
</dbReference>
<keyword evidence="2" id="KW-1185">Reference proteome</keyword>
<reference evidence="1 2" key="1">
    <citation type="journal article" date="2018" name="Sci. Rep.">
        <title>Raphidocelis subcapitata (=Pseudokirchneriella subcapitata) provides an insight into genome evolution and environmental adaptations in the Sphaeropleales.</title>
        <authorList>
            <person name="Suzuki S."/>
            <person name="Yamaguchi H."/>
            <person name="Nakajima N."/>
            <person name="Kawachi M."/>
        </authorList>
    </citation>
    <scope>NUCLEOTIDE SEQUENCE [LARGE SCALE GENOMIC DNA]</scope>
    <source>
        <strain evidence="1 2">NIES-35</strain>
    </source>
</reference>
<sequence>MLQNGDAPPRLRPLPQQTEKGWFLRAVSRVAAQRWVTVGALLAVGVGGIVVADSVAEFVVSKLQIATDDDDL</sequence>
<name>A0A2V0NQN0_9CHLO</name>
<proteinExistence type="predicted"/>
<dbReference type="EMBL" id="BDRX01000013">
    <property type="protein sequence ID" value="GBF89941.1"/>
    <property type="molecule type" value="Genomic_DNA"/>
</dbReference>
<dbReference type="InParanoid" id="A0A2V0NQN0"/>
<protein>
    <submittedName>
        <fullName evidence="1">Uncharacterized protein</fullName>
    </submittedName>
</protein>
<evidence type="ECO:0000313" key="2">
    <source>
        <dbReference type="Proteomes" id="UP000247498"/>
    </source>
</evidence>
<organism evidence="1 2">
    <name type="scientific">Raphidocelis subcapitata</name>
    <dbReference type="NCBI Taxonomy" id="307507"/>
    <lineage>
        <taxon>Eukaryota</taxon>
        <taxon>Viridiplantae</taxon>
        <taxon>Chlorophyta</taxon>
        <taxon>core chlorophytes</taxon>
        <taxon>Chlorophyceae</taxon>
        <taxon>CS clade</taxon>
        <taxon>Sphaeropleales</taxon>
        <taxon>Selenastraceae</taxon>
        <taxon>Raphidocelis</taxon>
    </lineage>
</organism>
<accession>A0A2V0NQN0</accession>
<evidence type="ECO:0000313" key="1">
    <source>
        <dbReference type="EMBL" id="GBF89941.1"/>
    </source>
</evidence>